<evidence type="ECO:0000256" key="1">
    <source>
        <dbReference type="ARBA" id="ARBA00000085"/>
    </source>
</evidence>
<dbReference type="Proteomes" id="UP000316008">
    <property type="component" value="Unassembled WGS sequence"/>
</dbReference>
<feature type="domain" description="Histidine kinase" evidence="8">
    <location>
        <begin position="71"/>
        <end position="264"/>
    </location>
</feature>
<dbReference type="OrthoDB" id="9767435at2"/>
<dbReference type="PROSITE" id="PS50109">
    <property type="entry name" value="HIS_KIN"/>
    <property type="match status" value="1"/>
</dbReference>
<evidence type="ECO:0000313" key="10">
    <source>
        <dbReference type="Proteomes" id="UP000316008"/>
    </source>
</evidence>
<dbReference type="Gene3D" id="3.30.565.10">
    <property type="entry name" value="Histidine kinase-like ATPase, C-terminal domain"/>
    <property type="match status" value="1"/>
</dbReference>
<dbReference type="InterPro" id="IPR003594">
    <property type="entry name" value="HATPase_dom"/>
</dbReference>
<dbReference type="AlphaFoldDB" id="A0A556MZU0"/>
<evidence type="ECO:0000256" key="2">
    <source>
        <dbReference type="ARBA" id="ARBA00012438"/>
    </source>
</evidence>
<protein>
    <recommendedName>
        <fullName evidence="2">histidine kinase</fullName>
        <ecNumber evidence="2">2.7.13.3</ecNumber>
    </recommendedName>
</protein>
<dbReference type="Gene3D" id="3.30.450.20">
    <property type="entry name" value="PAS domain"/>
    <property type="match status" value="1"/>
</dbReference>
<evidence type="ECO:0000256" key="6">
    <source>
        <dbReference type="ARBA" id="ARBA00022777"/>
    </source>
</evidence>
<dbReference type="Pfam" id="PF02518">
    <property type="entry name" value="HATPase_c"/>
    <property type="match status" value="1"/>
</dbReference>
<dbReference type="EC" id="2.7.13.3" evidence="2"/>
<keyword evidence="6 9" id="KW-0418">Kinase</keyword>
<evidence type="ECO:0000256" key="4">
    <source>
        <dbReference type="ARBA" id="ARBA00022679"/>
    </source>
</evidence>
<keyword evidence="3" id="KW-0597">Phosphoprotein</keyword>
<keyword evidence="5" id="KW-0547">Nucleotide-binding</keyword>
<keyword evidence="7" id="KW-0067">ATP-binding</keyword>
<dbReference type="PANTHER" id="PTHR41523:SF8">
    <property type="entry name" value="ETHYLENE RESPONSE SENSOR PROTEIN"/>
    <property type="match status" value="1"/>
</dbReference>
<name>A0A556MZU0_9FLAO</name>
<dbReference type="InterPro" id="IPR005467">
    <property type="entry name" value="His_kinase_dom"/>
</dbReference>
<evidence type="ECO:0000259" key="8">
    <source>
        <dbReference type="PROSITE" id="PS50109"/>
    </source>
</evidence>
<dbReference type="SUPFAM" id="SSF55874">
    <property type="entry name" value="ATPase domain of HSP90 chaperone/DNA topoisomerase II/histidine kinase"/>
    <property type="match status" value="1"/>
</dbReference>
<sequence length="264" mass="30218">MNPNEAKYIQERTNAILDVIMAYARLDFTQKTEITDQEDVFDAIASGVNMLGEELENSVITLQEREALLQEVHHRVKNNLQIISSLMNLQASYTKDEKFLALIRECRNRIISMSMIHEMLYRTKDLSRIQVADYIKTLTLSINSSFSGSRSDVVFDYDIDAQIYLEAERMIPIGLIINEAVSNSFKYAFPDRKGMIRISFIESGEHFCLKISDNGIGLPETIQTEEFESLGIQLINTLSDQLDAELKIVRDNGLGYELLFRIDN</sequence>
<proteinExistence type="predicted"/>
<dbReference type="GO" id="GO:0005524">
    <property type="term" value="F:ATP binding"/>
    <property type="evidence" value="ECO:0007669"/>
    <property type="project" value="UniProtKB-KW"/>
</dbReference>
<accession>A0A556MZU0</accession>
<keyword evidence="4" id="KW-0808">Transferase</keyword>
<keyword evidence="10" id="KW-1185">Reference proteome</keyword>
<dbReference type="GO" id="GO:0004673">
    <property type="term" value="F:protein histidine kinase activity"/>
    <property type="evidence" value="ECO:0007669"/>
    <property type="project" value="UniProtKB-EC"/>
</dbReference>
<dbReference type="InterPro" id="IPR011495">
    <property type="entry name" value="Sig_transdc_His_kin_sub2_dim/P"/>
</dbReference>
<evidence type="ECO:0000256" key="7">
    <source>
        <dbReference type="ARBA" id="ARBA00022840"/>
    </source>
</evidence>
<gene>
    <name evidence="9" type="ORF">FO442_06710</name>
</gene>
<organism evidence="9 10">
    <name type="scientific">Fluviicola chungangensis</name>
    <dbReference type="NCBI Taxonomy" id="2597671"/>
    <lineage>
        <taxon>Bacteria</taxon>
        <taxon>Pseudomonadati</taxon>
        <taxon>Bacteroidota</taxon>
        <taxon>Flavobacteriia</taxon>
        <taxon>Flavobacteriales</taxon>
        <taxon>Crocinitomicaceae</taxon>
        <taxon>Fluviicola</taxon>
    </lineage>
</organism>
<comment type="caution">
    <text evidence="9">The sequence shown here is derived from an EMBL/GenBank/DDBJ whole genome shotgun (WGS) entry which is preliminary data.</text>
</comment>
<evidence type="ECO:0000313" key="9">
    <source>
        <dbReference type="EMBL" id="TSJ45440.1"/>
    </source>
</evidence>
<dbReference type="PANTHER" id="PTHR41523">
    <property type="entry name" value="TWO-COMPONENT SYSTEM SENSOR PROTEIN"/>
    <property type="match status" value="1"/>
</dbReference>
<dbReference type="InterPro" id="IPR036890">
    <property type="entry name" value="HATPase_C_sf"/>
</dbReference>
<dbReference type="RefSeq" id="WP_144332397.1">
    <property type="nucleotide sequence ID" value="NZ_VLPL01000003.1"/>
</dbReference>
<dbReference type="Pfam" id="PF07568">
    <property type="entry name" value="HisKA_2"/>
    <property type="match status" value="1"/>
</dbReference>
<dbReference type="EMBL" id="VLPL01000003">
    <property type="protein sequence ID" value="TSJ45440.1"/>
    <property type="molecule type" value="Genomic_DNA"/>
</dbReference>
<evidence type="ECO:0000256" key="5">
    <source>
        <dbReference type="ARBA" id="ARBA00022741"/>
    </source>
</evidence>
<dbReference type="SMART" id="SM00387">
    <property type="entry name" value="HATPase_c"/>
    <property type="match status" value="1"/>
</dbReference>
<comment type="catalytic activity">
    <reaction evidence="1">
        <text>ATP + protein L-histidine = ADP + protein N-phospho-L-histidine.</text>
        <dbReference type="EC" id="2.7.13.3"/>
    </reaction>
</comment>
<reference evidence="9 10" key="1">
    <citation type="submission" date="2019-07" db="EMBL/GenBank/DDBJ databases">
        <authorList>
            <person name="Huq M.A."/>
        </authorList>
    </citation>
    <scope>NUCLEOTIDE SEQUENCE [LARGE SCALE GENOMIC DNA]</scope>
    <source>
        <strain evidence="9 10">MAH-3</strain>
    </source>
</reference>
<evidence type="ECO:0000256" key="3">
    <source>
        <dbReference type="ARBA" id="ARBA00022553"/>
    </source>
</evidence>